<feature type="region of interest" description="Disordered" evidence="7">
    <location>
        <begin position="1"/>
        <end position="82"/>
    </location>
</feature>
<keyword evidence="4" id="KW-0238">DNA-binding</keyword>
<name>A0A5C3MJ31_9AGAR</name>
<reference evidence="9 10" key="1">
    <citation type="journal article" date="2019" name="Nat. Ecol. Evol.">
        <title>Megaphylogeny resolves global patterns of mushroom evolution.</title>
        <authorList>
            <person name="Varga T."/>
            <person name="Krizsan K."/>
            <person name="Foldi C."/>
            <person name="Dima B."/>
            <person name="Sanchez-Garcia M."/>
            <person name="Sanchez-Ramirez S."/>
            <person name="Szollosi G.J."/>
            <person name="Szarkandi J.G."/>
            <person name="Papp V."/>
            <person name="Albert L."/>
            <person name="Andreopoulos W."/>
            <person name="Angelini C."/>
            <person name="Antonin V."/>
            <person name="Barry K.W."/>
            <person name="Bougher N.L."/>
            <person name="Buchanan P."/>
            <person name="Buyck B."/>
            <person name="Bense V."/>
            <person name="Catcheside P."/>
            <person name="Chovatia M."/>
            <person name="Cooper J."/>
            <person name="Damon W."/>
            <person name="Desjardin D."/>
            <person name="Finy P."/>
            <person name="Geml J."/>
            <person name="Haridas S."/>
            <person name="Hughes K."/>
            <person name="Justo A."/>
            <person name="Karasinski D."/>
            <person name="Kautmanova I."/>
            <person name="Kiss B."/>
            <person name="Kocsube S."/>
            <person name="Kotiranta H."/>
            <person name="LaButti K.M."/>
            <person name="Lechner B.E."/>
            <person name="Liimatainen K."/>
            <person name="Lipzen A."/>
            <person name="Lukacs Z."/>
            <person name="Mihaltcheva S."/>
            <person name="Morgado L.N."/>
            <person name="Niskanen T."/>
            <person name="Noordeloos M.E."/>
            <person name="Ohm R.A."/>
            <person name="Ortiz-Santana B."/>
            <person name="Ovrebo C."/>
            <person name="Racz N."/>
            <person name="Riley R."/>
            <person name="Savchenko A."/>
            <person name="Shiryaev A."/>
            <person name="Soop K."/>
            <person name="Spirin V."/>
            <person name="Szebenyi C."/>
            <person name="Tomsovsky M."/>
            <person name="Tulloss R.E."/>
            <person name="Uehling J."/>
            <person name="Grigoriev I.V."/>
            <person name="Vagvolgyi C."/>
            <person name="Papp T."/>
            <person name="Martin F.M."/>
            <person name="Miettinen O."/>
            <person name="Hibbett D.S."/>
            <person name="Nagy L.G."/>
        </authorList>
    </citation>
    <scope>NUCLEOTIDE SEQUENCE [LARGE SCALE GENOMIC DNA]</scope>
    <source>
        <strain evidence="9 10">CBS 166.37</strain>
    </source>
</reference>
<dbReference type="STRING" id="68775.A0A5C3MJ31"/>
<dbReference type="EMBL" id="ML213590">
    <property type="protein sequence ID" value="TFK44715.1"/>
    <property type="molecule type" value="Genomic_DNA"/>
</dbReference>
<dbReference type="AlphaFoldDB" id="A0A5C3MJ31"/>
<dbReference type="InterPro" id="IPR003173">
    <property type="entry name" value="PC4_C"/>
</dbReference>
<evidence type="ECO:0000256" key="6">
    <source>
        <dbReference type="ARBA" id="ARBA00023242"/>
    </source>
</evidence>
<accession>A0A5C3MJ31</accession>
<evidence type="ECO:0000313" key="9">
    <source>
        <dbReference type="EMBL" id="TFK44715.1"/>
    </source>
</evidence>
<proteinExistence type="inferred from homology"/>
<dbReference type="InterPro" id="IPR009044">
    <property type="entry name" value="ssDNA-bd_transcriptional_reg"/>
</dbReference>
<dbReference type="OrthoDB" id="2505440at2759"/>
<feature type="compositionally biased region" description="Polar residues" evidence="7">
    <location>
        <begin position="62"/>
        <end position="82"/>
    </location>
</feature>
<dbReference type="InterPro" id="IPR045125">
    <property type="entry name" value="Sub1/Tcp4-like"/>
</dbReference>
<protein>
    <submittedName>
        <fullName evidence="9">Transcriptional Coactivator p15-domain-containing protein</fullName>
    </submittedName>
</protein>
<dbReference type="GO" id="GO:0003677">
    <property type="term" value="F:DNA binding"/>
    <property type="evidence" value="ECO:0007669"/>
    <property type="project" value="UniProtKB-KW"/>
</dbReference>
<keyword evidence="6" id="KW-0539">Nucleus</keyword>
<comment type="subcellular location">
    <subcellularLocation>
        <location evidence="1">Nucleus</location>
    </subcellularLocation>
</comment>
<dbReference type="Pfam" id="PF02229">
    <property type="entry name" value="PC4"/>
    <property type="match status" value="1"/>
</dbReference>
<keyword evidence="5" id="KW-0804">Transcription</keyword>
<sequence length="159" mass="17583">MAKIKKATSSEYENEDTYSDSNSAIESDAPEPLKVNKTRQRVEEGESDDGRISKKAKKTKDVGSTSTSSDNAPDTTSAKTVIHSTNEGEKYIDLGKKKRVTVRAFKGIPLVDIREYYGATGEEKPGKKGISLTLEQWETLKDSSDAIDKLFSEQKTSKR</sequence>
<feature type="compositionally biased region" description="Basic and acidic residues" evidence="7">
    <location>
        <begin position="40"/>
        <end position="52"/>
    </location>
</feature>
<dbReference type="Proteomes" id="UP000308652">
    <property type="component" value="Unassembled WGS sequence"/>
</dbReference>
<keyword evidence="3" id="KW-0805">Transcription regulation</keyword>
<gene>
    <name evidence="9" type="ORF">BDQ12DRAFT_730741</name>
</gene>
<comment type="similarity">
    <text evidence="2">Belongs to the transcriptional coactivator PC4 family.</text>
</comment>
<evidence type="ECO:0000256" key="4">
    <source>
        <dbReference type="ARBA" id="ARBA00023125"/>
    </source>
</evidence>
<dbReference type="GO" id="GO:0005634">
    <property type="term" value="C:nucleus"/>
    <property type="evidence" value="ECO:0007669"/>
    <property type="project" value="UniProtKB-SubCell"/>
</dbReference>
<evidence type="ECO:0000259" key="8">
    <source>
        <dbReference type="Pfam" id="PF02229"/>
    </source>
</evidence>
<evidence type="ECO:0000256" key="1">
    <source>
        <dbReference type="ARBA" id="ARBA00004123"/>
    </source>
</evidence>
<dbReference type="Gene3D" id="2.30.31.10">
    <property type="entry name" value="Transcriptional Coactivator Pc4, Chain A"/>
    <property type="match status" value="1"/>
</dbReference>
<dbReference type="PANTHER" id="PTHR13215">
    <property type="entry name" value="RNA POLYMERASE II TRANSCRIPTIONAL COACTIVATOR"/>
    <property type="match status" value="1"/>
</dbReference>
<evidence type="ECO:0000313" key="10">
    <source>
        <dbReference type="Proteomes" id="UP000308652"/>
    </source>
</evidence>
<evidence type="ECO:0000256" key="5">
    <source>
        <dbReference type="ARBA" id="ARBA00023163"/>
    </source>
</evidence>
<evidence type="ECO:0000256" key="2">
    <source>
        <dbReference type="ARBA" id="ARBA00009001"/>
    </source>
</evidence>
<keyword evidence="10" id="KW-1185">Reference proteome</keyword>
<evidence type="ECO:0000256" key="3">
    <source>
        <dbReference type="ARBA" id="ARBA00023015"/>
    </source>
</evidence>
<dbReference type="GO" id="GO:0060261">
    <property type="term" value="P:positive regulation of transcription initiation by RNA polymerase II"/>
    <property type="evidence" value="ECO:0007669"/>
    <property type="project" value="InterPro"/>
</dbReference>
<dbReference type="GO" id="GO:0003713">
    <property type="term" value="F:transcription coactivator activity"/>
    <property type="evidence" value="ECO:0007669"/>
    <property type="project" value="InterPro"/>
</dbReference>
<feature type="domain" description="Transcriptional coactivator p15 (PC4) C-terminal" evidence="8">
    <location>
        <begin position="93"/>
        <end position="142"/>
    </location>
</feature>
<dbReference type="SUPFAM" id="SSF54447">
    <property type="entry name" value="ssDNA-binding transcriptional regulator domain"/>
    <property type="match status" value="1"/>
</dbReference>
<organism evidence="9 10">
    <name type="scientific">Crucibulum laeve</name>
    <dbReference type="NCBI Taxonomy" id="68775"/>
    <lineage>
        <taxon>Eukaryota</taxon>
        <taxon>Fungi</taxon>
        <taxon>Dikarya</taxon>
        <taxon>Basidiomycota</taxon>
        <taxon>Agaricomycotina</taxon>
        <taxon>Agaricomycetes</taxon>
        <taxon>Agaricomycetidae</taxon>
        <taxon>Agaricales</taxon>
        <taxon>Agaricineae</taxon>
        <taxon>Nidulariaceae</taxon>
        <taxon>Crucibulum</taxon>
    </lineage>
</organism>
<evidence type="ECO:0000256" key="7">
    <source>
        <dbReference type="SAM" id="MobiDB-lite"/>
    </source>
</evidence>